<organism evidence="11 12">
    <name type="scientific">Desulfotalea psychrophila</name>
    <dbReference type="NCBI Taxonomy" id="84980"/>
    <lineage>
        <taxon>Bacteria</taxon>
        <taxon>Pseudomonadati</taxon>
        <taxon>Thermodesulfobacteriota</taxon>
        <taxon>Desulfobulbia</taxon>
        <taxon>Desulfobulbales</taxon>
        <taxon>Desulfocapsaceae</taxon>
        <taxon>Desulfotalea</taxon>
    </lineage>
</organism>
<dbReference type="Pfam" id="PF00697">
    <property type="entry name" value="PRAI"/>
    <property type="match status" value="1"/>
</dbReference>
<sequence>MNTRTRIKMCGLTRTRDVEFGVSQGLDALGFIFYDKSPRNVLPDFVRGVVSKLSPFVDSVGVFVNRDREEVEEIVEYCGLSHAQLHGKEDRTYCERVERNSSPCHVIKAFRVSESTKSSDFTPYNDVVHGYLLDTYAKGTAGGTGETFDWNIINRLDLQRPMILAGGLTPDNIEEAIQAIMPFGVDVNSGVEVEPGIKDHSKIMDLVRKVRMADNP</sequence>
<evidence type="ECO:0000256" key="4">
    <source>
        <dbReference type="ARBA" id="ARBA00022272"/>
    </source>
</evidence>
<keyword evidence="5 9" id="KW-0028">Amino-acid biosynthesis</keyword>
<dbReference type="GO" id="GO:0004640">
    <property type="term" value="F:phosphoribosylanthranilate isomerase activity"/>
    <property type="evidence" value="ECO:0007669"/>
    <property type="project" value="UniProtKB-EC"/>
</dbReference>
<evidence type="ECO:0000256" key="9">
    <source>
        <dbReference type="HAMAP-Rule" id="MF_00135"/>
    </source>
</evidence>
<comment type="similarity">
    <text evidence="9">Belongs to the TrpF family.</text>
</comment>
<comment type="pathway">
    <text evidence="2 9">Amino-acid biosynthesis; L-tryptophan biosynthesis; L-tryptophan from chorismate: step 3/5.</text>
</comment>
<gene>
    <name evidence="9" type="primary">trpF</name>
    <name evidence="11" type="ORF">JYU06_00030</name>
</gene>
<evidence type="ECO:0000256" key="3">
    <source>
        <dbReference type="ARBA" id="ARBA00012572"/>
    </source>
</evidence>
<feature type="domain" description="N-(5'phosphoribosyl) anthranilate isomerase (PRAI)" evidence="10">
    <location>
        <begin position="8"/>
        <end position="208"/>
    </location>
</feature>
<evidence type="ECO:0000313" key="11">
    <source>
        <dbReference type="EMBL" id="MBN4067901.1"/>
    </source>
</evidence>
<keyword evidence="12" id="KW-1185">Reference proteome</keyword>
<dbReference type="InterPro" id="IPR044643">
    <property type="entry name" value="TrpF_fam"/>
</dbReference>
<dbReference type="PANTHER" id="PTHR42894:SF1">
    <property type="entry name" value="N-(5'-PHOSPHORIBOSYL)ANTHRANILATE ISOMERASE"/>
    <property type="match status" value="1"/>
</dbReference>
<evidence type="ECO:0000256" key="6">
    <source>
        <dbReference type="ARBA" id="ARBA00022822"/>
    </source>
</evidence>
<dbReference type="Gene3D" id="3.20.20.70">
    <property type="entry name" value="Aldolase class I"/>
    <property type="match status" value="1"/>
</dbReference>
<dbReference type="EMBL" id="JAFITO010000001">
    <property type="protein sequence ID" value="MBN4067901.1"/>
    <property type="molecule type" value="Genomic_DNA"/>
</dbReference>
<dbReference type="InterPro" id="IPR013785">
    <property type="entry name" value="Aldolase_TIM"/>
</dbReference>
<evidence type="ECO:0000256" key="2">
    <source>
        <dbReference type="ARBA" id="ARBA00004664"/>
    </source>
</evidence>
<evidence type="ECO:0000256" key="1">
    <source>
        <dbReference type="ARBA" id="ARBA00001164"/>
    </source>
</evidence>
<dbReference type="InterPro" id="IPR001240">
    <property type="entry name" value="PRAI_dom"/>
</dbReference>
<keyword evidence="6 9" id="KW-0822">Tryptophan biosynthesis</keyword>
<dbReference type="Proteomes" id="UP000717534">
    <property type="component" value="Unassembled WGS sequence"/>
</dbReference>
<dbReference type="PANTHER" id="PTHR42894">
    <property type="entry name" value="N-(5'-PHOSPHORIBOSYL)ANTHRANILATE ISOMERASE"/>
    <property type="match status" value="1"/>
</dbReference>
<accession>A0ABS3AVA2</accession>
<keyword evidence="8 9" id="KW-0413">Isomerase</keyword>
<evidence type="ECO:0000256" key="5">
    <source>
        <dbReference type="ARBA" id="ARBA00022605"/>
    </source>
</evidence>
<dbReference type="HAMAP" id="MF_00135">
    <property type="entry name" value="PRAI"/>
    <property type="match status" value="1"/>
</dbReference>
<comment type="caution">
    <text evidence="11">The sequence shown here is derived from an EMBL/GenBank/DDBJ whole genome shotgun (WGS) entry which is preliminary data.</text>
</comment>
<protein>
    <recommendedName>
        <fullName evidence="4 9">N-(5'-phosphoribosyl)anthranilate isomerase</fullName>
        <shortName evidence="9">PRAI</shortName>
        <ecNumber evidence="3 9">5.3.1.24</ecNumber>
    </recommendedName>
</protein>
<dbReference type="CDD" id="cd00405">
    <property type="entry name" value="PRAI"/>
    <property type="match status" value="1"/>
</dbReference>
<dbReference type="InterPro" id="IPR011060">
    <property type="entry name" value="RibuloseP-bd_barrel"/>
</dbReference>
<evidence type="ECO:0000256" key="7">
    <source>
        <dbReference type="ARBA" id="ARBA00023141"/>
    </source>
</evidence>
<reference evidence="11 12" key="1">
    <citation type="submission" date="2021-02" db="EMBL/GenBank/DDBJ databases">
        <title>Activity-based single-cell genomes from oceanic crustal fluid captures similar information to metagenomic and metatranscriptomic surveys with orders of magnitude less sampling.</title>
        <authorList>
            <person name="D'Angelo T.S."/>
            <person name="Orcutt B.N."/>
        </authorList>
    </citation>
    <scope>NUCLEOTIDE SEQUENCE [LARGE SCALE GENOMIC DNA]</scope>
    <source>
        <strain evidence="11">AH-315-G02</strain>
    </source>
</reference>
<dbReference type="NCBIfam" id="NF002298">
    <property type="entry name" value="PRK01222.1-4"/>
    <property type="match status" value="1"/>
</dbReference>
<evidence type="ECO:0000256" key="8">
    <source>
        <dbReference type="ARBA" id="ARBA00023235"/>
    </source>
</evidence>
<dbReference type="SUPFAM" id="SSF51366">
    <property type="entry name" value="Ribulose-phoshate binding barrel"/>
    <property type="match status" value="1"/>
</dbReference>
<comment type="catalytic activity">
    <reaction evidence="1 9">
        <text>N-(5-phospho-beta-D-ribosyl)anthranilate = 1-(2-carboxyphenylamino)-1-deoxy-D-ribulose 5-phosphate</text>
        <dbReference type="Rhea" id="RHEA:21540"/>
        <dbReference type="ChEBI" id="CHEBI:18277"/>
        <dbReference type="ChEBI" id="CHEBI:58613"/>
        <dbReference type="EC" id="5.3.1.24"/>
    </reaction>
</comment>
<evidence type="ECO:0000259" key="10">
    <source>
        <dbReference type="Pfam" id="PF00697"/>
    </source>
</evidence>
<dbReference type="EC" id="5.3.1.24" evidence="3 9"/>
<proteinExistence type="inferred from homology"/>
<evidence type="ECO:0000313" key="12">
    <source>
        <dbReference type="Proteomes" id="UP000717534"/>
    </source>
</evidence>
<name>A0ABS3AVA2_9BACT</name>
<keyword evidence="7 9" id="KW-0057">Aromatic amino acid biosynthesis</keyword>